<reference evidence="2" key="1">
    <citation type="journal article" date="2019" name="Int. J. Syst. Evol. Microbiol.">
        <title>The Global Catalogue of Microorganisms (GCM) 10K type strain sequencing project: providing services to taxonomists for standard genome sequencing and annotation.</title>
        <authorList>
            <consortium name="The Broad Institute Genomics Platform"/>
            <consortium name="The Broad Institute Genome Sequencing Center for Infectious Disease"/>
            <person name="Wu L."/>
            <person name="Ma J."/>
        </authorList>
    </citation>
    <scope>NUCLEOTIDE SEQUENCE [LARGE SCALE GENOMIC DNA]</scope>
    <source>
        <strain evidence="2">WYCCWR 12678</strain>
    </source>
</reference>
<protein>
    <submittedName>
        <fullName evidence="1">Replication terminator protein</fullName>
    </submittedName>
</protein>
<organism evidence="1 2">
    <name type="scientific">Effusibacillus consociatus</name>
    <dbReference type="NCBI Taxonomy" id="1117041"/>
    <lineage>
        <taxon>Bacteria</taxon>
        <taxon>Bacillati</taxon>
        <taxon>Bacillota</taxon>
        <taxon>Bacilli</taxon>
        <taxon>Bacillales</taxon>
        <taxon>Alicyclobacillaceae</taxon>
        <taxon>Effusibacillus</taxon>
    </lineage>
</organism>
<keyword evidence="2" id="KW-1185">Reference proteome</keyword>
<dbReference type="Proteomes" id="UP001596002">
    <property type="component" value="Unassembled WGS sequence"/>
</dbReference>
<gene>
    <name evidence="1" type="ORF">ACFO8Q_15310</name>
</gene>
<evidence type="ECO:0000313" key="1">
    <source>
        <dbReference type="EMBL" id="MFC4768712.1"/>
    </source>
</evidence>
<comment type="caution">
    <text evidence="1">The sequence shown here is derived from an EMBL/GenBank/DDBJ whole genome shotgun (WGS) entry which is preliminary data.</text>
</comment>
<accession>A0ABV9Q5G2</accession>
<dbReference type="RefSeq" id="WP_380026657.1">
    <property type="nucleotide sequence ID" value="NZ_JBHSHC010000112.1"/>
</dbReference>
<evidence type="ECO:0000313" key="2">
    <source>
        <dbReference type="Proteomes" id="UP001596002"/>
    </source>
</evidence>
<sequence>MIDLTNFADGAVAERFNLELKKVLENIADPNTDPKKARKITLTVTVKADEKRDIANVSIQTKTVVAPAREIETKIVMDYDNTGSVVGAELKSGVKGQMFIDADGEVADDKGNKVVRFK</sequence>
<dbReference type="EMBL" id="JBHSHC010000112">
    <property type="protein sequence ID" value="MFC4768712.1"/>
    <property type="molecule type" value="Genomic_DNA"/>
</dbReference>
<name>A0ABV9Q5G2_9BACL</name>
<proteinExistence type="predicted"/>